<evidence type="ECO:0000313" key="4">
    <source>
        <dbReference type="Proteomes" id="UP000775213"/>
    </source>
</evidence>
<reference evidence="3 4" key="1">
    <citation type="journal article" date="2021" name="Hortic Res">
        <title>Chromosome-scale assembly of the Dendrobium chrysotoxum genome enhances the understanding of orchid evolution.</title>
        <authorList>
            <person name="Zhang Y."/>
            <person name="Zhang G.Q."/>
            <person name="Zhang D."/>
            <person name="Liu X.D."/>
            <person name="Xu X.Y."/>
            <person name="Sun W.H."/>
            <person name="Yu X."/>
            <person name="Zhu X."/>
            <person name="Wang Z.W."/>
            <person name="Zhao X."/>
            <person name="Zhong W.Y."/>
            <person name="Chen H."/>
            <person name="Yin W.L."/>
            <person name="Huang T."/>
            <person name="Niu S.C."/>
            <person name="Liu Z.J."/>
        </authorList>
    </citation>
    <scope>NUCLEOTIDE SEQUENCE [LARGE SCALE GENOMIC DNA]</scope>
    <source>
        <strain evidence="3">Lindl</strain>
    </source>
</reference>
<protein>
    <submittedName>
        <fullName evidence="3">Uncharacterized protein</fullName>
    </submittedName>
</protein>
<dbReference type="GO" id="GO:0005874">
    <property type="term" value="C:microtubule"/>
    <property type="evidence" value="ECO:0007669"/>
    <property type="project" value="UniProtKB-KW"/>
</dbReference>
<dbReference type="Proteomes" id="UP000775213">
    <property type="component" value="Unassembled WGS sequence"/>
</dbReference>
<comment type="caution">
    <text evidence="3">The sequence shown here is derived from an EMBL/GenBank/DDBJ whole genome shotgun (WGS) entry which is preliminary data.</text>
</comment>
<comment type="similarity">
    <text evidence="1">Belongs to the MAP65/ASE1 family.</text>
</comment>
<organism evidence="3 4">
    <name type="scientific">Dendrobium chrysotoxum</name>
    <name type="common">Orchid</name>
    <dbReference type="NCBI Taxonomy" id="161865"/>
    <lineage>
        <taxon>Eukaryota</taxon>
        <taxon>Viridiplantae</taxon>
        <taxon>Streptophyta</taxon>
        <taxon>Embryophyta</taxon>
        <taxon>Tracheophyta</taxon>
        <taxon>Spermatophyta</taxon>
        <taxon>Magnoliopsida</taxon>
        <taxon>Liliopsida</taxon>
        <taxon>Asparagales</taxon>
        <taxon>Orchidaceae</taxon>
        <taxon>Epidendroideae</taxon>
        <taxon>Malaxideae</taxon>
        <taxon>Dendrobiinae</taxon>
        <taxon>Dendrobium</taxon>
    </lineage>
</organism>
<dbReference type="PANTHER" id="PTHR19321:SF7">
    <property type="entry name" value="65-KDA MICROTUBULE-ASSOCIATED PROTEIN 3"/>
    <property type="match status" value="1"/>
</dbReference>
<accession>A0AAV7FIK4</accession>
<dbReference type="AlphaFoldDB" id="A0AAV7FIK4"/>
<gene>
    <name evidence="3" type="ORF">IEQ34_026586</name>
</gene>
<dbReference type="GO" id="GO:0005819">
    <property type="term" value="C:spindle"/>
    <property type="evidence" value="ECO:0007669"/>
    <property type="project" value="TreeGrafter"/>
</dbReference>
<keyword evidence="2" id="KW-0493">Microtubule</keyword>
<dbReference type="InterPro" id="IPR007145">
    <property type="entry name" value="MAP65_Ase1_PRC1"/>
</dbReference>
<dbReference type="PANTHER" id="PTHR19321">
    <property type="entry name" value="PROTEIN REGULATOR OF CYTOKINESIS 1 PRC1-RELATED"/>
    <property type="match status" value="1"/>
</dbReference>
<proteinExistence type="inferred from homology"/>
<evidence type="ECO:0000256" key="2">
    <source>
        <dbReference type="ARBA" id="ARBA00022701"/>
    </source>
</evidence>
<dbReference type="GO" id="GO:0005737">
    <property type="term" value="C:cytoplasm"/>
    <property type="evidence" value="ECO:0007669"/>
    <property type="project" value="TreeGrafter"/>
</dbReference>
<dbReference type="Pfam" id="PF03999">
    <property type="entry name" value="MAP65_ASE1"/>
    <property type="match status" value="1"/>
</dbReference>
<evidence type="ECO:0000256" key="1">
    <source>
        <dbReference type="ARBA" id="ARBA00006187"/>
    </source>
</evidence>
<name>A0AAV7FIK4_DENCH</name>
<sequence length="102" mass="11922">MLLFQNMKLQSQTLYQLTSPTICIIIMKDSFIKKCETKVVCMINIEAEVVRLEELKASKMKKLVMRKKAELKELCRRAHLVERGDNEVEISIEVIESVNFFN</sequence>
<evidence type="ECO:0000313" key="3">
    <source>
        <dbReference type="EMBL" id="KAH0435505.1"/>
    </source>
</evidence>
<dbReference type="GO" id="GO:0000226">
    <property type="term" value="P:microtubule cytoskeleton organization"/>
    <property type="evidence" value="ECO:0007669"/>
    <property type="project" value="InterPro"/>
</dbReference>
<dbReference type="EMBL" id="JAGFBR010000767">
    <property type="protein sequence ID" value="KAH0435505.1"/>
    <property type="molecule type" value="Genomic_DNA"/>
</dbReference>
<dbReference type="GO" id="GO:0008017">
    <property type="term" value="F:microtubule binding"/>
    <property type="evidence" value="ECO:0007669"/>
    <property type="project" value="InterPro"/>
</dbReference>
<keyword evidence="4" id="KW-1185">Reference proteome</keyword>